<accession>A0A1D3D674</accession>
<comment type="caution">
    <text evidence="2">The sequence shown here is derived from an EMBL/GenBank/DDBJ whole genome shotgun (WGS) entry which is preliminary data.</text>
</comment>
<dbReference type="Proteomes" id="UP000095192">
    <property type="component" value="Unassembled WGS sequence"/>
</dbReference>
<dbReference type="AlphaFoldDB" id="A0A1D3D674"/>
<dbReference type="Pfam" id="PF18161">
    <property type="entry name" value="ISP1_C"/>
    <property type="match status" value="1"/>
</dbReference>
<gene>
    <name evidence="2" type="ORF">cyc_00204</name>
</gene>
<reference evidence="2 3" key="1">
    <citation type="journal article" date="2016" name="BMC Genomics">
        <title>Comparative genomics reveals Cyclospora cayetanensis possesses coccidia-like metabolism and invasion components but unique surface antigens.</title>
        <authorList>
            <person name="Liu S."/>
            <person name="Wang L."/>
            <person name="Zheng H."/>
            <person name="Xu Z."/>
            <person name="Roellig D.M."/>
            <person name="Li N."/>
            <person name="Frace M.A."/>
            <person name="Tang K."/>
            <person name="Arrowood M.J."/>
            <person name="Moss D.M."/>
            <person name="Zhang L."/>
            <person name="Feng Y."/>
            <person name="Xiao L."/>
        </authorList>
    </citation>
    <scope>NUCLEOTIDE SEQUENCE [LARGE SCALE GENOMIC DNA]</scope>
    <source>
        <strain evidence="2 3">CHN_HEN01</strain>
    </source>
</reference>
<name>A0A1D3D674_9EIME</name>
<protein>
    <submittedName>
        <fullName evidence="2">IMC sub-compartment protein ISP1</fullName>
    </submittedName>
</protein>
<dbReference type="VEuPathDB" id="ToxoDB:cyc_00204"/>
<dbReference type="Gene3D" id="2.30.29.30">
    <property type="entry name" value="Pleckstrin-homology domain (PH domain)/Phosphotyrosine-binding domain (PTB)"/>
    <property type="match status" value="1"/>
</dbReference>
<dbReference type="InterPro" id="IPR011993">
    <property type="entry name" value="PH-like_dom_sf"/>
</dbReference>
<dbReference type="VEuPathDB" id="ToxoDB:LOC34620032"/>
<feature type="domain" description="ISP1 C-terminal" evidence="1">
    <location>
        <begin position="29"/>
        <end position="129"/>
    </location>
</feature>
<sequence>MVNKGVKLRLSACTQGSDIALKEFMKRAETQGLTIQVVLQNGSNMNCILVLDINSRSLVIRNGEKMRVVPFNTIKNVLATPQQLARVDTQQDITNDPYAVGLHLYKTESCIPMRMESNEDKQNLIEMLKSFGIPPQKSKKIEGNQPAVN</sequence>
<evidence type="ECO:0000313" key="2">
    <source>
        <dbReference type="EMBL" id="OEH78963.1"/>
    </source>
</evidence>
<dbReference type="EMBL" id="JROU02000559">
    <property type="protein sequence ID" value="OEH78963.1"/>
    <property type="molecule type" value="Genomic_DNA"/>
</dbReference>
<evidence type="ECO:0000259" key="1">
    <source>
        <dbReference type="Pfam" id="PF18161"/>
    </source>
</evidence>
<organism evidence="2 3">
    <name type="scientific">Cyclospora cayetanensis</name>
    <dbReference type="NCBI Taxonomy" id="88456"/>
    <lineage>
        <taxon>Eukaryota</taxon>
        <taxon>Sar</taxon>
        <taxon>Alveolata</taxon>
        <taxon>Apicomplexa</taxon>
        <taxon>Conoidasida</taxon>
        <taxon>Coccidia</taxon>
        <taxon>Eucoccidiorida</taxon>
        <taxon>Eimeriorina</taxon>
        <taxon>Eimeriidae</taxon>
        <taxon>Cyclospora</taxon>
    </lineage>
</organism>
<dbReference type="InterPro" id="IPR041316">
    <property type="entry name" value="ISP1_C"/>
</dbReference>
<keyword evidence="3" id="KW-1185">Reference proteome</keyword>
<evidence type="ECO:0000313" key="3">
    <source>
        <dbReference type="Proteomes" id="UP000095192"/>
    </source>
</evidence>
<proteinExistence type="predicted"/>
<dbReference type="InParanoid" id="A0A1D3D674"/>